<organism evidence="9 10">
    <name type="scientific">Vitrella brassicaformis (strain CCMP3155)</name>
    <dbReference type="NCBI Taxonomy" id="1169540"/>
    <lineage>
        <taxon>Eukaryota</taxon>
        <taxon>Sar</taxon>
        <taxon>Alveolata</taxon>
        <taxon>Colpodellida</taxon>
        <taxon>Vitrellaceae</taxon>
        <taxon>Vitrella</taxon>
    </lineage>
</organism>
<keyword evidence="2" id="KW-0963">Cytoplasm</keyword>
<evidence type="ECO:0000256" key="5">
    <source>
        <dbReference type="PROSITE-ProRule" id="PRU00283"/>
    </source>
</evidence>
<evidence type="ECO:0000256" key="2">
    <source>
        <dbReference type="ARBA" id="ARBA00022490"/>
    </source>
</evidence>
<accession>A0A0G4G606</accession>
<keyword evidence="3 5" id="KW-0505">Motor protein</keyword>
<dbReference type="GO" id="GO:0007018">
    <property type="term" value="P:microtubule-based movement"/>
    <property type="evidence" value="ECO:0007669"/>
    <property type="project" value="InterPro"/>
</dbReference>
<gene>
    <name evidence="9" type="ORF">Vbra_17161</name>
</gene>
<dbReference type="InParanoid" id="A0A0G4G606"/>
<protein>
    <recommendedName>
        <fullName evidence="8">Kinesin motor domain-containing protein</fullName>
    </recommendedName>
</protein>
<dbReference type="SUPFAM" id="SSF52540">
    <property type="entry name" value="P-loop containing nucleoside triphosphate hydrolases"/>
    <property type="match status" value="1"/>
</dbReference>
<dbReference type="GO" id="GO:0008017">
    <property type="term" value="F:microtubule binding"/>
    <property type="evidence" value="ECO:0007669"/>
    <property type="project" value="InterPro"/>
</dbReference>
<evidence type="ECO:0000313" key="10">
    <source>
        <dbReference type="Proteomes" id="UP000041254"/>
    </source>
</evidence>
<keyword evidence="6" id="KW-0175">Coiled coil</keyword>
<dbReference type="PANTHER" id="PTHR47970:SF12">
    <property type="entry name" value="KINESIN FAMILY MEMBER 11"/>
    <property type="match status" value="1"/>
</dbReference>
<evidence type="ECO:0000256" key="7">
    <source>
        <dbReference type="SAM" id="MobiDB-lite"/>
    </source>
</evidence>
<dbReference type="AlphaFoldDB" id="A0A0G4G606"/>
<comment type="similarity">
    <text evidence="5">Belongs to the TRAFAC class myosin-kinesin ATPase superfamily. Kinesin family.</text>
</comment>
<proteinExistence type="inferred from homology"/>
<feature type="region of interest" description="Disordered" evidence="7">
    <location>
        <begin position="748"/>
        <end position="770"/>
    </location>
</feature>
<dbReference type="InterPro" id="IPR016024">
    <property type="entry name" value="ARM-type_fold"/>
</dbReference>
<evidence type="ECO:0000313" key="9">
    <source>
        <dbReference type="EMBL" id="CEM23839.1"/>
    </source>
</evidence>
<keyword evidence="5" id="KW-0547">Nucleotide-binding</keyword>
<dbReference type="GO" id="GO:0008574">
    <property type="term" value="F:plus-end-directed microtubule motor activity"/>
    <property type="evidence" value="ECO:0007669"/>
    <property type="project" value="TreeGrafter"/>
</dbReference>
<feature type="compositionally biased region" description="Low complexity" evidence="7">
    <location>
        <begin position="748"/>
        <end position="766"/>
    </location>
</feature>
<feature type="region of interest" description="Disordered" evidence="7">
    <location>
        <begin position="154"/>
        <end position="177"/>
    </location>
</feature>
<dbReference type="SUPFAM" id="SSF48371">
    <property type="entry name" value="ARM repeat"/>
    <property type="match status" value="1"/>
</dbReference>
<comment type="subcellular location">
    <subcellularLocation>
        <location evidence="1">Cytoplasm</location>
        <location evidence="1">Cytoskeleton</location>
    </subcellularLocation>
</comment>
<dbReference type="PRINTS" id="PR00380">
    <property type="entry name" value="KINESINHEAVY"/>
</dbReference>
<feature type="coiled-coil region" evidence="6">
    <location>
        <begin position="441"/>
        <end position="496"/>
    </location>
</feature>
<reference evidence="9 10" key="1">
    <citation type="submission" date="2014-11" db="EMBL/GenBank/DDBJ databases">
        <authorList>
            <person name="Zhu J."/>
            <person name="Qi W."/>
            <person name="Song R."/>
        </authorList>
    </citation>
    <scope>NUCLEOTIDE SEQUENCE [LARGE SCALE GENOMIC DNA]</scope>
</reference>
<feature type="domain" description="Kinesin motor" evidence="8">
    <location>
        <begin position="22"/>
        <end position="392"/>
    </location>
</feature>
<dbReference type="GO" id="GO:0072686">
    <property type="term" value="C:mitotic spindle"/>
    <property type="evidence" value="ECO:0007669"/>
    <property type="project" value="TreeGrafter"/>
</dbReference>
<dbReference type="Pfam" id="PF00225">
    <property type="entry name" value="Kinesin"/>
    <property type="match status" value="1"/>
</dbReference>
<dbReference type="InterPro" id="IPR027417">
    <property type="entry name" value="P-loop_NTPase"/>
</dbReference>
<name>A0A0G4G606_VITBC</name>
<dbReference type="GO" id="GO:0005524">
    <property type="term" value="F:ATP binding"/>
    <property type="evidence" value="ECO:0007669"/>
    <property type="project" value="UniProtKB-UniRule"/>
</dbReference>
<dbReference type="Gene3D" id="1.25.10.10">
    <property type="entry name" value="Leucine-rich Repeat Variant"/>
    <property type="match status" value="1"/>
</dbReference>
<evidence type="ECO:0000256" key="6">
    <source>
        <dbReference type="SAM" id="Coils"/>
    </source>
</evidence>
<evidence type="ECO:0000256" key="4">
    <source>
        <dbReference type="ARBA" id="ARBA00023212"/>
    </source>
</evidence>
<dbReference type="VEuPathDB" id="CryptoDB:Vbra_17161"/>
<dbReference type="InterPro" id="IPR036961">
    <property type="entry name" value="Kinesin_motor_dom_sf"/>
</dbReference>
<keyword evidence="10" id="KW-1185">Reference proteome</keyword>
<dbReference type="GO" id="GO:0005876">
    <property type="term" value="C:spindle microtubule"/>
    <property type="evidence" value="ECO:0007669"/>
    <property type="project" value="TreeGrafter"/>
</dbReference>
<dbReference type="PANTHER" id="PTHR47970">
    <property type="entry name" value="KINESIN-LIKE PROTEIN KIF11"/>
    <property type="match status" value="1"/>
</dbReference>
<dbReference type="SMART" id="SM00129">
    <property type="entry name" value="KISc"/>
    <property type="match status" value="1"/>
</dbReference>
<dbReference type="GO" id="GO:0051231">
    <property type="term" value="P:spindle elongation"/>
    <property type="evidence" value="ECO:0007669"/>
    <property type="project" value="TreeGrafter"/>
</dbReference>
<dbReference type="Gene3D" id="3.40.850.10">
    <property type="entry name" value="Kinesin motor domain"/>
    <property type="match status" value="1"/>
</dbReference>
<dbReference type="GO" id="GO:0090307">
    <property type="term" value="P:mitotic spindle assembly"/>
    <property type="evidence" value="ECO:0007669"/>
    <property type="project" value="TreeGrafter"/>
</dbReference>
<dbReference type="OrthoDB" id="248923at2759"/>
<keyword evidence="4" id="KW-0206">Cytoskeleton</keyword>
<evidence type="ECO:0000259" key="8">
    <source>
        <dbReference type="PROSITE" id="PS50067"/>
    </source>
</evidence>
<dbReference type="InterPro" id="IPR001752">
    <property type="entry name" value="Kinesin_motor_dom"/>
</dbReference>
<dbReference type="PROSITE" id="PS50067">
    <property type="entry name" value="KINESIN_MOTOR_2"/>
    <property type="match status" value="1"/>
</dbReference>
<feature type="binding site" evidence="5">
    <location>
        <begin position="102"/>
        <end position="109"/>
    </location>
    <ligand>
        <name>ATP</name>
        <dbReference type="ChEBI" id="CHEBI:30616"/>
    </ligand>
</feature>
<dbReference type="CDD" id="cd00106">
    <property type="entry name" value="KISc"/>
    <property type="match status" value="1"/>
</dbReference>
<keyword evidence="5" id="KW-0067">ATP-binding</keyword>
<evidence type="ECO:0000256" key="3">
    <source>
        <dbReference type="ARBA" id="ARBA00023175"/>
    </source>
</evidence>
<dbReference type="InterPro" id="IPR047149">
    <property type="entry name" value="KIF11-like"/>
</dbReference>
<dbReference type="EMBL" id="CDMY01000571">
    <property type="protein sequence ID" value="CEM23839.1"/>
    <property type="molecule type" value="Genomic_DNA"/>
</dbReference>
<dbReference type="Proteomes" id="UP000041254">
    <property type="component" value="Unassembled WGS sequence"/>
</dbReference>
<dbReference type="PhylomeDB" id="A0A0G4G606"/>
<dbReference type="STRING" id="1169540.A0A0G4G606"/>
<sequence length="1109" mass="123090">MSASPVPELALPGAPGGESKETIKVVIRCRPFLKGEDKKSDENLVIDTDNASILINQTSEKTRRYDAVFDWASTQKDVYDATAAEIVESVLQGFNGTIFAYGLTGSGKTYTMMGPHEAKVTSDTHSSIFDERLGIIPRAVKQIYDAIGSHQPLERRASGGSLSMPETPRAPIEQGTPRVGGERRFLVRVSFMEMYDKKLYDLLGSKEERGVALELRGEDSPWVDKLTQREAKNVHAMMEVLEEGRKYQHHRCTDMNQHSSRSHSIFTVIVESSAEAEGGRRQIRLGKLNLVDLAGCEHVKQSGVEGDGMKEATSINTSLSALGNVINALNKQIKQPHKPTHIPYRDSKLTRVLQDSLGGNSKTLMVACICPGAKQMQDTLSTLRFAERVTLVQNKPKINFDPKDGKLCELEAEIARLQDLLAAAPRNPPPAQVPEVALAKKQDLEENQVQILEALANIESKLVNTGAEDKLKETLFKEKSARLDEANQEVYTLKAEKIRQQEHYESILQVFQKQADSKDRKEAELDGKLKTKEAELATKEAELAERDRRIGEMRKEELERTKALESRLADAKATADESAAALNKEKEDVTARLAAKDSEVSDAKEGERTALESVASLRNRVAELEAQFKEKDEALKKAVLELQREKEAGKRLDDVNDDLKRQIAAERDTMQTFKDLVETLKGELDAMRGQVSKKDSELEEMIGAYKALEEEKAAQQAYYTTTLDEQKAQLSSAEAKLSSAEAQLSSAEAKLSSAEGELSSAGQEESPVAEGGVRCKLDDMSVDDINLPEEINRMLRNLTGDLEKDLPIIEAALKKIGEASNGPRAGGLHVCLFAIAEVCRKYGPMSARVVHLSFYALAKMCFKSRPNRRQVTHFPFRENLSFMVELVGIHKHDPKVQQSAFKLFSVIGLEESIQSFDTKLALGHVMEAMCLHQNDKDAFGLGCHAIASMSANDSTLRAKLLNEDGFTRIFSGLRRFLEDEKCCNAVAQVVYCFCIRMDLGHYKIIENEGVELLIQCIEVHPAHTSLVKFVALVLHQLAFKSPKCNQSVQEILIKRAGIQKTLDASMDLITKEHQKSGRDPVEEVGWAEAEKAIGRFRALFSRQGTAVGR</sequence>
<evidence type="ECO:0000256" key="1">
    <source>
        <dbReference type="ARBA" id="ARBA00004245"/>
    </source>
</evidence>
<dbReference type="InterPro" id="IPR011989">
    <property type="entry name" value="ARM-like"/>
</dbReference>